<organism evidence="2 3">
    <name type="scientific">Candidatus Roizmanbacteria bacterium CG07_land_8_20_14_0_80_34_15</name>
    <dbReference type="NCBI Taxonomy" id="1974849"/>
    <lineage>
        <taxon>Bacteria</taxon>
        <taxon>Candidatus Roizmaniibacteriota</taxon>
    </lineage>
</organism>
<gene>
    <name evidence="2" type="ORF">COT02_03815</name>
</gene>
<dbReference type="Proteomes" id="UP000230184">
    <property type="component" value="Unassembled WGS sequence"/>
</dbReference>
<dbReference type="PANTHER" id="PTHR43451">
    <property type="entry name" value="ACETYLTRANSFERASE (GNAT) FAMILY PROTEIN"/>
    <property type="match status" value="1"/>
</dbReference>
<accession>A0A2M6YTM9</accession>
<dbReference type="Gene3D" id="3.40.630.30">
    <property type="match status" value="1"/>
</dbReference>
<dbReference type="SUPFAM" id="SSF55729">
    <property type="entry name" value="Acyl-CoA N-acyltransferases (Nat)"/>
    <property type="match status" value="1"/>
</dbReference>
<dbReference type="InterPro" id="IPR016181">
    <property type="entry name" value="Acyl_CoA_acyltransferase"/>
</dbReference>
<evidence type="ECO:0000313" key="2">
    <source>
        <dbReference type="EMBL" id="PIU36869.1"/>
    </source>
</evidence>
<dbReference type="CDD" id="cd04301">
    <property type="entry name" value="NAT_SF"/>
    <property type="match status" value="1"/>
</dbReference>
<dbReference type="AlphaFoldDB" id="A0A2M6YTM9"/>
<dbReference type="InterPro" id="IPR052564">
    <property type="entry name" value="N-acetyltrans/Recomb-assoc"/>
</dbReference>
<dbReference type="PROSITE" id="PS51186">
    <property type="entry name" value="GNAT"/>
    <property type="match status" value="1"/>
</dbReference>
<proteinExistence type="predicted"/>
<comment type="caution">
    <text evidence="2">The sequence shown here is derived from an EMBL/GenBank/DDBJ whole genome shotgun (WGS) entry which is preliminary data.</text>
</comment>
<dbReference type="GO" id="GO:0016747">
    <property type="term" value="F:acyltransferase activity, transferring groups other than amino-acyl groups"/>
    <property type="evidence" value="ECO:0007669"/>
    <property type="project" value="InterPro"/>
</dbReference>
<name>A0A2M6YTM9_9BACT</name>
<sequence>MNLTIRLFTPDNANELSKMIFLVIEQLEKENPTLNYQLVRDEDQPKELIKAAEKGKMWVAFENNIIVGTLSLEDKRLRRFFVHPNYQRQGIGRKLINIVIQHIKKNYIMEIWVGAIMSAVPIYKKLGFKKVRQFFNKEINQDEMEMKFSLNLKKN</sequence>
<evidence type="ECO:0000259" key="1">
    <source>
        <dbReference type="PROSITE" id="PS51186"/>
    </source>
</evidence>
<dbReference type="PANTHER" id="PTHR43451:SF1">
    <property type="entry name" value="ACETYLTRANSFERASE"/>
    <property type="match status" value="1"/>
</dbReference>
<dbReference type="Pfam" id="PF13673">
    <property type="entry name" value="Acetyltransf_10"/>
    <property type="match status" value="1"/>
</dbReference>
<dbReference type="EMBL" id="PEWY01000110">
    <property type="protein sequence ID" value="PIU36869.1"/>
    <property type="molecule type" value="Genomic_DNA"/>
</dbReference>
<feature type="domain" description="N-acetyltransferase" evidence="1">
    <location>
        <begin position="3"/>
        <end position="151"/>
    </location>
</feature>
<dbReference type="InterPro" id="IPR000182">
    <property type="entry name" value="GNAT_dom"/>
</dbReference>
<reference evidence="3" key="1">
    <citation type="submission" date="2017-09" db="EMBL/GenBank/DDBJ databases">
        <title>Depth-based differentiation of microbial function through sediment-hosted aquifers and enrichment of novel symbionts in the deep terrestrial subsurface.</title>
        <authorList>
            <person name="Probst A.J."/>
            <person name="Ladd B."/>
            <person name="Jarett J.K."/>
            <person name="Geller-Mcgrath D.E."/>
            <person name="Sieber C.M.K."/>
            <person name="Emerson J.B."/>
            <person name="Anantharaman K."/>
            <person name="Thomas B.C."/>
            <person name="Malmstrom R."/>
            <person name="Stieglmeier M."/>
            <person name="Klingl A."/>
            <person name="Woyke T."/>
            <person name="Ryan C.M."/>
            <person name="Banfield J.F."/>
        </authorList>
    </citation>
    <scope>NUCLEOTIDE SEQUENCE [LARGE SCALE GENOMIC DNA]</scope>
</reference>
<evidence type="ECO:0000313" key="3">
    <source>
        <dbReference type="Proteomes" id="UP000230184"/>
    </source>
</evidence>
<protein>
    <recommendedName>
        <fullName evidence="1">N-acetyltransferase domain-containing protein</fullName>
    </recommendedName>
</protein>